<keyword evidence="1" id="KW-1133">Transmembrane helix</keyword>
<feature type="transmembrane region" description="Helical" evidence="1">
    <location>
        <begin position="69"/>
        <end position="90"/>
    </location>
</feature>
<sequence length="107" mass="12818">MEDAKLEYEKSVGSFSSKCLETQSIALPKDVFRSSFTWFYYGIYKSFAFRIWLVLWLLIIFWQKLSNDWLYPFMASRFVLLGLIPLPYIVKMYHKCALSKQVTQRNH</sequence>
<keyword evidence="3" id="KW-1185">Reference proteome</keyword>
<proteinExistence type="predicted"/>
<reference evidence="2" key="1">
    <citation type="submission" date="2022-08" db="EMBL/GenBank/DDBJ databases">
        <authorList>
            <person name="Byrne P K."/>
        </authorList>
    </citation>
    <scope>NUCLEOTIDE SEQUENCE</scope>
    <source>
        <strain evidence="2">UCD650</strain>
    </source>
</reference>
<evidence type="ECO:0000256" key="1">
    <source>
        <dbReference type="SAM" id="Phobius"/>
    </source>
</evidence>
<protein>
    <submittedName>
        <fullName evidence="2">Uncharacterized protein</fullName>
    </submittedName>
</protein>
<dbReference type="EMBL" id="OX291501">
    <property type="protein sequence ID" value="CAI1528292.1"/>
    <property type="molecule type" value="Genomic_DNA"/>
</dbReference>
<keyword evidence="1" id="KW-0812">Transmembrane</keyword>
<gene>
    <name evidence="2" type="primary">U6500K00110</name>
    <name evidence="2" type="ORF">SEUBUCD650_0K00110</name>
</gene>
<dbReference type="Proteomes" id="UP001152964">
    <property type="component" value="Chromosome 11"/>
</dbReference>
<feature type="transmembrane region" description="Helical" evidence="1">
    <location>
        <begin position="38"/>
        <end position="63"/>
    </location>
</feature>
<evidence type="ECO:0000313" key="2">
    <source>
        <dbReference type="EMBL" id="CAI1528292.1"/>
    </source>
</evidence>
<keyword evidence="1" id="KW-0472">Membrane</keyword>
<accession>A0ABN8VI67</accession>
<name>A0ABN8VI67_SACEU</name>
<evidence type="ECO:0000313" key="3">
    <source>
        <dbReference type="Proteomes" id="UP001152964"/>
    </source>
</evidence>
<organism evidence="2 3">
    <name type="scientific">Saccharomyces eubayanus</name>
    <name type="common">Yeast</name>
    <dbReference type="NCBI Taxonomy" id="1080349"/>
    <lineage>
        <taxon>Eukaryota</taxon>
        <taxon>Fungi</taxon>
        <taxon>Dikarya</taxon>
        <taxon>Ascomycota</taxon>
        <taxon>Saccharomycotina</taxon>
        <taxon>Saccharomycetes</taxon>
        <taxon>Saccharomycetales</taxon>
        <taxon>Saccharomycetaceae</taxon>
        <taxon>Saccharomyces</taxon>
    </lineage>
</organism>